<reference evidence="1" key="1">
    <citation type="submission" date="2021-06" db="EMBL/GenBank/DDBJ databases">
        <authorList>
            <person name="Kallberg Y."/>
            <person name="Tangrot J."/>
            <person name="Rosling A."/>
        </authorList>
    </citation>
    <scope>NUCLEOTIDE SEQUENCE</scope>
    <source>
        <strain evidence="1">CL356</strain>
    </source>
</reference>
<sequence length="227" mass="26085">MDADVSSSSLSSPSQSELSEDYQSFMETIKPPYPPRLKPQDLLPKPHDGKIRKIPNAFITYRKEFCSNLKTKNICLTMSDASFWASKLWYKESTKVRMTYQNLTMQAKVINEKMAKTPRRTKVKDSNTDIVMRGEPTMFRKEDLVLTDIPTYKQGAMQYAGGEDFGRYKLVYPSFPTAEQSSTAPQLYQNSMNPSYVPSTSHVDYCDSPSYPSLLYYPLYFPYDAQQ</sequence>
<dbReference type="EMBL" id="CAJVPT010001638">
    <property type="protein sequence ID" value="CAG8466524.1"/>
    <property type="molecule type" value="Genomic_DNA"/>
</dbReference>
<evidence type="ECO:0000313" key="2">
    <source>
        <dbReference type="Proteomes" id="UP000789525"/>
    </source>
</evidence>
<name>A0ACA9KD48_9GLOM</name>
<comment type="caution">
    <text evidence="1">The sequence shown here is derived from an EMBL/GenBank/DDBJ whole genome shotgun (WGS) entry which is preliminary data.</text>
</comment>
<protein>
    <submittedName>
        <fullName evidence="1">1917_t:CDS:1</fullName>
    </submittedName>
</protein>
<keyword evidence="2" id="KW-1185">Reference proteome</keyword>
<organism evidence="1 2">
    <name type="scientific">Acaulospora colombiana</name>
    <dbReference type="NCBI Taxonomy" id="27376"/>
    <lineage>
        <taxon>Eukaryota</taxon>
        <taxon>Fungi</taxon>
        <taxon>Fungi incertae sedis</taxon>
        <taxon>Mucoromycota</taxon>
        <taxon>Glomeromycotina</taxon>
        <taxon>Glomeromycetes</taxon>
        <taxon>Diversisporales</taxon>
        <taxon>Acaulosporaceae</taxon>
        <taxon>Acaulospora</taxon>
    </lineage>
</organism>
<evidence type="ECO:0000313" key="1">
    <source>
        <dbReference type="EMBL" id="CAG8466524.1"/>
    </source>
</evidence>
<dbReference type="Proteomes" id="UP000789525">
    <property type="component" value="Unassembled WGS sequence"/>
</dbReference>
<accession>A0ACA9KD48</accession>
<gene>
    <name evidence="1" type="ORF">ACOLOM_LOCUS1403</name>
</gene>
<feature type="non-terminal residue" evidence="1">
    <location>
        <position position="227"/>
    </location>
</feature>
<proteinExistence type="predicted"/>